<proteinExistence type="predicted"/>
<feature type="compositionally biased region" description="Basic and acidic residues" evidence="9">
    <location>
        <begin position="102"/>
        <end position="121"/>
    </location>
</feature>
<dbReference type="PROSITE" id="PS01361">
    <property type="entry name" value="ZF_DOF_1"/>
    <property type="match status" value="1"/>
</dbReference>
<dbReference type="GO" id="GO:0003700">
    <property type="term" value="F:DNA-binding transcription factor activity"/>
    <property type="evidence" value="ECO:0007669"/>
    <property type="project" value="InterPro"/>
</dbReference>
<accession>A0A2N9EQY7</accession>
<feature type="compositionally biased region" description="Polar residues" evidence="9">
    <location>
        <begin position="282"/>
        <end position="292"/>
    </location>
</feature>
<keyword evidence="2 8" id="KW-0863">Zinc-finger</keyword>
<feature type="region of interest" description="Disordered" evidence="9">
    <location>
        <begin position="1"/>
        <end position="137"/>
    </location>
</feature>
<evidence type="ECO:0000256" key="6">
    <source>
        <dbReference type="ARBA" id="ARBA00023163"/>
    </source>
</evidence>
<feature type="compositionally biased region" description="Polar residues" evidence="9">
    <location>
        <begin position="83"/>
        <end position="101"/>
    </location>
</feature>
<dbReference type="GO" id="GO:0005634">
    <property type="term" value="C:nucleus"/>
    <property type="evidence" value="ECO:0007669"/>
    <property type="project" value="UniProtKB-SubCell"/>
</dbReference>
<evidence type="ECO:0000256" key="1">
    <source>
        <dbReference type="ARBA" id="ARBA00022723"/>
    </source>
</evidence>
<evidence type="ECO:0000259" key="10">
    <source>
        <dbReference type="PROSITE" id="PS50884"/>
    </source>
</evidence>
<dbReference type="Pfam" id="PF02701">
    <property type="entry name" value="Zn_ribbon_Dof"/>
    <property type="match status" value="1"/>
</dbReference>
<name>A0A2N9EQY7_FAGSY</name>
<keyword evidence="3" id="KW-0862">Zinc</keyword>
<organism evidence="11">
    <name type="scientific">Fagus sylvatica</name>
    <name type="common">Beechnut</name>
    <dbReference type="NCBI Taxonomy" id="28930"/>
    <lineage>
        <taxon>Eukaryota</taxon>
        <taxon>Viridiplantae</taxon>
        <taxon>Streptophyta</taxon>
        <taxon>Embryophyta</taxon>
        <taxon>Tracheophyta</taxon>
        <taxon>Spermatophyta</taxon>
        <taxon>Magnoliopsida</taxon>
        <taxon>eudicotyledons</taxon>
        <taxon>Gunneridae</taxon>
        <taxon>Pentapetalae</taxon>
        <taxon>rosids</taxon>
        <taxon>fabids</taxon>
        <taxon>Fagales</taxon>
        <taxon>Fagaceae</taxon>
        <taxon>Fagus</taxon>
    </lineage>
</organism>
<sequence length="454" mass="48830">MSEAKDPAIKLFGKTIPVPEVHANGSGECSGAPAACSGPVVDDSIDQDRSSSSNSSVEADKDELGEKPTENKREDGGPPVSSEELTNPDGTSGISENSKTSSVEKESATLKASKTEEEHSESSNSQDKPLKKPDKIIPCPRCNSMDTKFCYYNNYNVNQPRHFCKNCQRYWTAGGTMRNVPVGAGRRKNKNSASQFRHITVSEALQNAQPDLPNGIHHPPLKSNGTVLTFGSDTPLCESMASVLNLADKTMRNCAPNGIHKPQELRIPVSYGVGENGDERSNGTSDATQWSSPVPPPAFCSPGFPMPFYPAAAYWGCTVPGTWSIPWLPQPASQNHTAPTSGPNSPTLGKHSRDENILKSSNSGDEEPLKENNAERCLWIPKTLRIDDPGEAARSSIWATLGIKNDKADSISGGGLFKSFQSKVDEKNHVAETSPVLQANPAALSRSLNFHESS</sequence>
<feature type="region of interest" description="Disordered" evidence="9">
    <location>
        <begin position="271"/>
        <end position="294"/>
    </location>
</feature>
<keyword evidence="5 8" id="KW-0238">DNA-binding</keyword>
<comment type="subcellular location">
    <subcellularLocation>
        <location evidence="8">Nucleus</location>
    </subcellularLocation>
</comment>
<feature type="domain" description="Dof-type" evidence="10">
    <location>
        <begin position="137"/>
        <end position="191"/>
    </location>
</feature>
<evidence type="ECO:0000256" key="2">
    <source>
        <dbReference type="ARBA" id="ARBA00022771"/>
    </source>
</evidence>
<evidence type="ECO:0000256" key="3">
    <source>
        <dbReference type="ARBA" id="ARBA00022833"/>
    </source>
</evidence>
<evidence type="ECO:0000256" key="9">
    <source>
        <dbReference type="SAM" id="MobiDB-lite"/>
    </source>
</evidence>
<reference evidence="11" key="1">
    <citation type="submission" date="2018-02" db="EMBL/GenBank/DDBJ databases">
        <authorList>
            <person name="Cohen D.B."/>
            <person name="Kent A.D."/>
        </authorList>
    </citation>
    <scope>NUCLEOTIDE SEQUENCE</scope>
</reference>
<dbReference type="GO" id="GO:0008270">
    <property type="term" value="F:zinc ion binding"/>
    <property type="evidence" value="ECO:0007669"/>
    <property type="project" value="UniProtKB-KW"/>
</dbReference>
<feature type="compositionally biased region" description="Polar residues" evidence="9">
    <location>
        <begin position="331"/>
        <end position="347"/>
    </location>
</feature>
<evidence type="ECO:0000256" key="5">
    <source>
        <dbReference type="ARBA" id="ARBA00023125"/>
    </source>
</evidence>
<dbReference type="EMBL" id="OIVN01000258">
    <property type="protein sequence ID" value="SPC77193.1"/>
    <property type="molecule type" value="Genomic_DNA"/>
</dbReference>
<evidence type="ECO:0000256" key="4">
    <source>
        <dbReference type="ARBA" id="ARBA00023015"/>
    </source>
</evidence>
<protein>
    <recommendedName>
        <fullName evidence="10">Dof-type domain-containing protein</fullName>
    </recommendedName>
</protein>
<keyword evidence="1" id="KW-0479">Metal-binding</keyword>
<feature type="compositionally biased region" description="Basic and acidic residues" evidence="9">
    <location>
        <begin position="58"/>
        <end position="76"/>
    </location>
</feature>
<feature type="region of interest" description="Disordered" evidence="9">
    <location>
        <begin position="330"/>
        <end position="370"/>
    </location>
</feature>
<keyword evidence="7 8" id="KW-0539">Nucleus</keyword>
<evidence type="ECO:0000313" key="11">
    <source>
        <dbReference type="EMBL" id="SPC77193.1"/>
    </source>
</evidence>
<dbReference type="InterPro" id="IPR045174">
    <property type="entry name" value="Dof"/>
</dbReference>
<dbReference type="PANTHER" id="PTHR31089">
    <property type="entry name" value="CYCLIC DOF FACTOR 2"/>
    <property type="match status" value="1"/>
</dbReference>
<dbReference type="PROSITE" id="PS50884">
    <property type="entry name" value="ZF_DOF_2"/>
    <property type="match status" value="1"/>
</dbReference>
<keyword evidence="6" id="KW-0804">Transcription</keyword>
<evidence type="ECO:0000256" key="7">
    <source>
        <dbReference type="ARBA" id="ARBA00023242"/>
    </source>
</evidence>
<dbReference type="GO" id="GO:0003677">
    <property type="term" value="F:DNA binding"/>
    <property type="evidence" value="ECO:0007669"/>
    <property type="project" value="UniProtKB-UniRule"/>
</dbReference>
<dbReference type="AlphaFoldDB" id="A0A2N9EQY7"/>
<evidence type="ECO:0000256" key="8">
    <source>
        <dbReference type="PROSITE-ProRule" id="PRU00071"/>
    </source>
</evidence>
<dbReference type="InterPro" id="IPR003851">
    <property type="entry name" value="Znf_Dof"/>
</dbReference>
<gene>
    <name evidence="11" type="ORF">FSB_LOCUS5075</name>
</gene>
<dbReference type="PANTHER" id="PTHR31089:SF75">
    <property type="entry name" value="CYCLIC DOF FACTOR 2"/>
    <property type="match status" value="1"/>
</dbReference>
<keyword evidence="4" id="KW-0805">Transcription regulation</keyword>